<name>A0A6G0WMG1_9STRA</name>
<comment type="caution">
    <text evidence="2">The sequence shown here is derived from an EMBL/GenBank/DDBJ whole genome shotgun (WGS) entry which is preliminary data.</text>
</comment>
<keyword evidence="3" id="KW-1185">Reference proteome</keyword>
<gene>
    <name evidence="2" type="ORF">Ae201684_013684</name>
</gene>
<dbReference type="VEuPathDB" id="FungiDB:AeMF1_010048"/>
<feature type="compositionally biased region" description="Basic residues" evidence="1">
    <location>
        <begin position="144"/>
        <end position="153"/>
    </location>
</feature>
<dbReference type="Proteomes" id="UP000481153">
    <property type="component" value="Unassembled WGS sequence"/>
</dbReference>
<proteinExistence type="predicted"/>
<feature type="compositionally biased region" description="Basic and acidic residues" evidence="1">
    <location>
        <begin position="111"/>
        <end position="121"/>
    </location>
</feature>
<feature type="region of interest" description="Disordered" evidence="1">
    <location>
        <begin position="111"/>
        <end position="315"/>
    </location>
</feature>
<feature type="compositionally biased region" description="Low complexity" evidence="1">
    <location>
        <begin position="235"/>
        <end position="247"/>
    </location>
</feature>
<dbReference type="AlphaFoldDB" id="A0A6G0WMG1"/>
<dbReference type="EMBL" id="VJMJ01000176">
    <property type="protein sequence ID" value="KAF0728498.1"/>
    <property type="molecule type" value="Genomic_DNA"/>
</dbReference>
<reference evidence="2 3" key="1">
    <citation type="submission" date="2019-07" db="EMBL/GenBank/DDBJ databases">
        <title>Genomics analysis of Aphanomyces spp. identifies a new class of oomycete effector associated with host adaptation.</title>
        <authorList>
            <person name="Gaulin E."/>
        </authorList>
    </citation>
    <scope>NUCLEOTIDE SEQUENCE [LARGE SCALE GENOMIC DNA]</scope>
    <source>
        <strain evidence="2 3">ATCC 201684</strain>
    </source>
</reference>
<accession>A0A6G0WMG1</accession>
<evidence type="ECO:0000313" key="2">
    <source>
        <dbReference type="EMBL" id="KAF0728498.1"/>
    </source>
</evidence>
<evidence type="ECO:0000313" key="3">
    <source>
        <dbReference type="Proteomes" id="UP000481153"/>
    </source>
</evidence>
<sequence>MLTTQRRKGTIVKEMAAFVQDQNLECDVMWWENRVQVIQEWLKANPLRIGVPDDGTIDTITFQISRGNRHVHTRPKAWRHIVAELHGIPGVCERFTGTATPSVDEDNVVHEEFESNNREEASPLPPSTHELHQQVELTSSPLRGKLRASKLKHPPSDDSAETPNQVDDHQEKPQHVETHKAPEVEKKSLSQMSMMERQQEWLRKKAEKAAAEKLRQQEEAEKELTFQPALRKQTTRPSSQPQSTPQPVDKPAVKTRAKSAGRHRSQKHDKATAKTSSSLLDAVKSELAASSVKPKSPREKDEAAPTPPLKVEQVSGTDATVASIAQVLENVGKIETVKPTVVPPVVSAYDRSFQFDSGSNETKARFQLQDPSKFDLTSMYRKKDKYARRDGVSLQMGRRDDTREEQIFAILFDREHFPSEEVAKEWYMDHKQRLLSYM</sequence>
<organism evidence="2 3">
    <name type="scientific">Aphanomyces euteiches</name>
    <dbReference type="NCBI Taxonomy" id="100861"/>
    <lineage>
        <taxon>Eukaryota</taxon>
        <taxon>Sar</taxon>
        <taxon>Stramenopiles</taxon>
        <taxon>Oomycota</taxon>
        <taxon>Saprolegniomycetes</taxon>
        <taxon>Saprolegniales</taxon>
        <taxon>Verrucalvaceae</taxon>
        <taxon>Aphanomyces</taxon>
    </lineage>
</organism>
<protein>
    <submittedName>
        <fullName evidence="2">Uncharacterized protein</fullName>
    </submittedName>
</protein>
<feature type="compositionally biased region" description="Basic residues" evidence="1">
    <location>
        <begin position="253"/>
        <end position="267"/>
    </location>
</feature>
<feature type="compositionally biased region" description="Basic and acidic residues" evidence="1">
    <location>
        <begin position="166"/>
        <end position="188"/>
    </location>
</feature>
<feature type="compositionally biased region" description="Basic and acidic residues" evidence="1">
    <location>
        <begin position="197"/>
        <end position="224"/>
    </location>
</feature>
<evidence type="ECO:0000256" key="1">
    <source>
        <dbReference type="SAM" id="MobiDB-lite"/>
    </source>
</evidence>